<feature type="compositionally biased region" description="Basic and acidic residues" evidence="1">
    <location>
        <begin position="675"/>
        <end position="694"/>
    </location>
</feature>
<comment type="caution">
    <text evidence="2">The sequence shown here is derived from an EMBL/GenBank/DDBJ whole genome shotgun (WGS) entry which is preliminary data.</text>
</comment>
<gene>
    <name evidence="2" type="ORF">A2719_00715</name>
</gene>
<name>A0A1G2FYP9_9BACT</name>
<feature type="region of interest" description="Disordered" evidence="1">
    <location>
        <begin position="1"/>
        <end position="48"/>
    </location>
</feature>
<dbReference type="AlphaFoldDB" id="A0A1G2FYP9"/>
<proteinExistence type="predicted"/>
<feature type="compositionally biased region" description="Basic and acidic residues" evidence="1">
    <location>
        <begin position="14"/>
        <end position="23"/>
    </location>
</feature>
<dbReference type="EMBL" id="MHNK01000019">
    <property type="protein sequence ID" value="OGZ43204.1"/>
    <property type="molecule type" value="Genomic_DNA"/>
</dbReference>
<accession>A0A1G2FYP9</accession>
<organism evidence="2 3">
    <name type="scientific">Candidatus Ryanbacteria bacterium RIFCSPHIGHO2_01_FULL_45_22</name>
    <dbReference type="NCBI Taxonomy" id="1802114"/>
    <lineage>
        <taxon>Bacteria</taxon>
        <taxon>Candidatus Ryaniibacteriota</taxon>
    </lineage>
</organism>
<protein>
    <submittedName>
        <fullName evidence="2">Uncharacterized protein</fullName>
    </submittedName>
</protein>
<sequence length="694" mass="79138">MIQEGFEKSLSVAPEKKDDKHSDLSVGAPNVSLSVEAPSGWGKVDNAPEEVDDDFKLTPEQEAGLKKFRERTILAFALVREYLPERDFEQVVREQDKTGEVQLTQEQFSDARRLQKNYDFNRNNLALEIAKSPVDEGEFKEYVEEIFSFAKELYGENLETSVGDMRSLLSLVHIREQISLYRDFMHEWRETFPLANEDLDEQKKSVEGLKHMLVEVTESNRWPRLTFNEMQLREGFVGMLATHKFVQSLPQGIDNNLKQEFLIGGERIAIGVRDHTQVERLLSIYRDIASLGGGDVTKKFTEAVGRYASNHPLGEEAREGLEKGLLPALQSYNSQVLVISKGGNIWGMQRGDFGAADFICHAYAKKVTSANINELMLAAREVPTTELAKLEQNRLDALSLINPFGALRDFIHDQRSGVHNVIAAMVSYYKTHDPKELEKLLPKTEGYLSSVERQQAILDLQQYDKEVEEKIGGQRQVAKVINVLKRLEVNTKLSANVFPQTSDSELNGLLGQVLIGKDKNRVDPRMLHRATDYINEHLLTMMQNGQVGMEPNIVHAIAWLDQRGFEVLQTMSYEDQSRIYHELWFHSLLKFHELTASAKNFNEEDFQKFIQVIVEQTTPEEAGRRIADHERAHIVSLIQNLKNAGQEEKIGALWSGNLSHELMALVDSRPASTEYGRKHREEMMRPPHERLKGD</sequence>
<reference evidence="2 3" key="1">
    <citation type="journal article" date="2016" name="Nat. Commun.">
        <title>Thousands of microbial genomes shed light on interconnected biogeochemical processes in an aquifer system.</title>
        <authorList>
            <person name="Anantharaman K."/>
            <person name="Brown C.T."/>
            <person name="Hug L.A."/>
            <person name="Sharon I."/>
            <person name="Castelle C.J."/>
            <person name="Probst A.J."/>
            <person name="Thomas B.C."/>
            <person name="Singh A."/>
            <person name="Wilkins M.J."/>
            <person name="Karaoz U."/>
            <person name="Brodie E.L."/>
            <person name="Williams K.H."/>
            <person name="Hubbard S.S."/>
            <person name="Banfield J.F."/>
        </authorList>
    </citation>
    <scope>NUCLEOTIDE SEQUENCE [LARGE SCALE GENOMIC DNA]</scope>
</reference>
<evidence type="ECO:0000313" key="3">
    <source>
        <dbReference type="Proteomes" id="UP000177480"/>
    </source>
</evidence>
<evidence type="ECO:0000256" key="1">
    <source>
        <dbReference type="SAM" id="MobiDB-lite"/>
    </source>
</evidence>
<dbReference type="Proteomes" id="UP000177480">
    <property type="component" value="Unassembled WGS sequence"/>
</dbReference>
<evidence type="ECO:0000313" key="2">
    <source>
        <dbReference type="EMBL" id="OGZ43204.1"/>
    </source>
</evidence>
<feature type="region of interest" description="Disordered" evidence="1">
    <location>
        <begin position="671"/>
        <end position="694"/>
    </location>
</feature>